<dbReference type="PROSITE" id="PS01095">
    <property type="entry name" value="GH18_1"/>
    <property type="match status" value="1"/>
</dbReference>
<evidence type="ECO:0000256" key="6">
    <source>
        <dbReference type="ARBA" id="ARBA00023295"/>
    </source>
</evidence>
<dbReference type="PANTHER" id="PTHR11177:SF317">
    <property type="entry name" value="CHITINASE 12-RELATED"/>
    <property type="match status" value="1"/>
</dbReference>
<dbReference type="SMART" id="SM00636">
    <property type="entry name" value="Glyco_18"/>
    <property type="match status" value="1"/>
</dbReference>
<accession>A0A4P6XKY8</accession>
<dbReference type="AlphaFoldDB" id="A0A4P6XKY8"/>
<dbReference type="EC" id="3.2.1.14" evidence="2"/>
<evidence type="ECO:0000256" key="7">
    <source>
        <dbReference type="ARBA" id="ARBA00023326"/>
    </source>
</evidence>
<dbReference type="GO" id="GO:0008061">
    <property type="term" value="F:chitin binding"/>
    <property type="evidence" value="ECO:0007669"/>
    <property type="project" value="InterPro"/>
</dbReference>
<dbReference type="Gene3D" id="3.20.20.80">
    <property type="entry name" value="Glycosidases"/>
    <property type="match status" value="1"/>
</dbReference>
<keyword evidence="3 8" id="KW-0378">Hydrolase</keyword>
<protein>
    <recommendedName>
        <fullName evidence="2">chitinase</fullName>
        <ecNumber evidence="2">3.2.1.14</ecNumber>
    </recommendedName>
</protein>
<keyword evidence="4" id="KW-0146">Chitin degradation</keyword>
<comment type="catalytic activity">
    <reaction evidence="1">
        <text>Random endo-hydrolysis of N-acetyl-beta-D-glucosaminide (1-&gt;4)-beta-linkages in chitin and chitodextrins.</text>
        <dbReference type="EC" id="3.2.1.14"/>
    </reaction>
</comment>
<evidence type="ECO:0000256" key="2">
    <source>
        <dbReference type="ARBA" id="ARBA00012729"/>
    </source>
</evidence>
<dbReference type="InterPro" id="IPR011583">
    <property type="entry name" value="Chitinase_II/V-like_cat"/>
</dbReference>
<evidence type="ECO:0000256" key="9">
    <source>
        <dbReference type="RuleBase" id="RU004453"/>
    </source>
</evidence>
<sequence length="363" mass="40640">MSLGGHVTGTYFSNWSVYECKDHILDLPAGIISHVFYAFMKINPETGAVTLLDPWADVQMPLASGINGAINVLNALKARSYFMKTVMSIGGWGTCAEFVEVMKDDRRMATFVLTAIDLLKKYNFDGIDIDWEYPSNTTEARQLVNLLHLLRFSLDKVNPHLCLTVAAPAGEESILTMLVKEMDQYLTFWNIMTYDFAGLGWSDRTGFHSNLYGPNGDNGLSADLVIGKYLERGVPALKLVLGMPMYGRGFKRPSAKAPGGKFRKSTDVKDDSIDFRKIDRTGEVYDTHKVATYVYDRKRDLLITYDSPRTIKEKAKYVLQTGLGGGFFWDSKGDTRSSLLIKAFVNGLNGQPVLDEWPYPLSE</sequence>
<keyword evidence="5" id="KW-0119">Carbohydrate metabolism</keyword>
<keyword evidence="12" id="KW-1185">Reference proteome</keyword>
<evidence type="ECO:0000313" key="12">
    <source>
        <dbReference type="Proteomes" id="UP000292447"/>
    </source>
</evidence>
<dbReference type="EMBL" id="CP034456">
    <property type="protein sequence ID" value="QBM86234.1"/>
    <property type="molecule type" value="Genomic_DNA"/>
</dbReference>
<dbReference type="InterPro" id="IPR050314">
    <property type="entry name" value="Glycosyl_Hydrlase_18"/>
</dbReference>
<gene>
    <name evidence="11" type="primary">MPUL0A08700</name>
    <name evidence="11" type="ORF">METSCH_A08700</name>
</gene>
<keyword evidence="7" id="KW-0624">Polysaccharide degradation</keyword>
<dbReference type="InterPro" id="IPR029070">
    <property type="entry name" value="Chitinase_insertion_sf"/>
</dbReference>
<evidence type="ECO:0000256" key="4">
    <source>
        <dbReference type="ARBA" id="ARBA00023024"/>
    </source>
</evidence>
<dbReference type="Gene3D" id="3.10.50.10">
    <property type="match status" value="1"/>
</dbReference>
<dbReference type="GO" id="GO:0000272">
    <property type="term" value="P:polysaccharide catabolic process"/>
    <property type="evidence" value="ECO:0007669"/>
    <property type="project" value="UniProtKB-KW"/>
</dbReference>
<evidence type="ECO:0000256" key="8">
    <source>
        <dbReference type="RuleBase" id="RU000489"/>
    </source>
</evidence>
<dbReference type="STRING" id="2163413.A0A4P6XKY8"/>
<dbReference type="Pfam" id="PF00704">
    <property type="entry name" value="Glyco_hydro_18"/>
    <property type="match status" value="1"/>
</dbReference>
<proteinExistence type="inferred from homology"/>
<evidence type="ECO:0000259" key="10">
    <source>
        <dbReference type="PROSITE" id="PS51910"/>
    </source>
</evidence>
<feature type="domain" description="GH18" evidence="10">
    <location>
        <begin position="6"/>
        <end position="351"/>
    </location>
</feature>
<dbReference type="InterPro" id="IPR017853">
    <property type="entry name" value="GH"/>
</dbReference>
<dbReference type="SUPFAM" id="SSF51445">
    <property type="entry name" value="(Trans)glycosidases"/>
    <property type="match status" value="1"/>
</dbReference>
<reference evidence="12" key="1">
    <citation type="submission" date="2019-03" db="EMBL/GenBank/DDBJ databases">
        <title>Snf2 controls pulcherriminic acid biosynthesis and connects pigmentation and antifungal activity of the yeast Metschnikowia pulcherrima.</title>
        <authorList>
            <person name="Gore-Lloyd D."/>
            <person name="Sumann I."/>
            <person name="Brachmann A.O."/>
            <person name="Schneeberger K."/>
            <person name="Ortiz-Merino R.A."/>
            <person name="Moreno-Beltran M."/>
            <person name="Schlaefli M."/>
            <person name="Kirner P."/>
            <person name="Santos Kron A."/>
            <person name="Wolfe K.H."/>
            <person name="Piel J."/>
            <person name="Ahrens C.H."/>
            <person name="Henk D."/>
            <person name="Freimoser F.M."/>
        </authorList>
    </citation>
    <scope>NUCLEOTIDE SEQUENCE [LARGE SCALE GENOMIC DNA]</scope>
    <source>
        <strain evidence="12">APC 1.2</strain>
    </source>
</reference>
<dbReference type="Proteomes" id="UP000292447">
    <property type="component" value="Chromosome I"/>
</dbReference>
<dbReference type="GO" id="GO:0005576">
    <property type="term" value="C:extracellular region"/>
    <property type="evidence" value="ECO:0007669"/>
    <property type="project" value="TreeGrafter"/>
</dbReference>
<name>A0A4P6XKY8_9ASCO</name>
<organism evidence="11 12">
    <name type="scientific">Metschnikowia aff. pulcherrima</name>
    <dbReference type="NCBI Taxonomy" id="2163413"/>
    <lineage>
        <taxon>Eukaryota</taxon>
        <taxon>Fungi</taxon>
        <taxon>Dikarya</taxon>
        <taxon>Ascomycota</taxon>
        <taxon>Saccharomycotina</taxon>
        <taxon>Pichiomycetes</taxon>
        <taxon>Metschnikowiaceae</taxon>
        <taxon>Metschnikowia</taxon>
    </lineage>
</organism>
<dbReference type="GO" id="GO:0006032">
    <property type="term" value="P:chitin catabolic process"/>
    <property type="evidence" value="ECO:0007669"/>
    <property type="project" value="UniProtKB-KW"/>
</dbReference>
<comment type="similarity">
    <text evidence="9">Belongs to the glycosyl hydrolase 18 family.</text>
</comment>
<evidence type="ECO:0000256" key="5">
    <source>
        <dbReference type="ARBA" id="ARBA00023277"/>
    </source>
</evidence>
<dbReference type="PANTHER" id="PTHR11177">
    <property type="entry name" value="CHITINASE"/>
    <property type="match status" value="1"/>
</dbReference>
<dbReference type="InterPro" id="IPR001579">
    <property type="entry name" value="Glyco_hydro_18_chit_AS"/>
</dbReference>
<dbReference type="PROSITE" id="PS51910">
    <property type="entry name" value="GH18_2"/>
    <property type="match status" value="1"/>
</dbReference>
<dbReference type="GO" id="GO:0008843">
    <property type="term" value="F:endochitinase activity"/>
    <property type="evidence" value="ECO:0007669"/>
    <property type="project" value="UniProtKB-EC"/>
</dbReference>
<dbReference type="CDD" id="cd06548">
    <property type="entry name" value="GH18_chitinase"/>
    <property type="match status" value="1"/>
</dbReference>
<evidence type="ECO:0000256" key="1">
    <source>
        <dbReference type="ARBA" id="ARBA00000822"/>
    </source>
</evidence>
<dbReference type="InterPro" id="IPR001223">
    <property type="entry name" value="Glyco_hydro18_cat"/>
</dbReference>
<evidence type="ECO:0000256" key="3">
    <source>
        <dbReference type="ARBA" id="ARBA00022801"/>
    </source>
</evidence>
<dbReference type="SMR" id="A0A4P6XKY8"/>
<keyword evidence="6 8" id="KW-0326">Glycosidase</keyword>
<evidence type="ECO:0000313" key="11">
    <source>
        <dbReference type="EMBL" id="QBM86234.1"/>
    </source>
</evidence>